<keyword evidence="1" id="KW-0732">Signal</keyword>
<accession>A0ABW5Q3P1</accession>
<reference evidence="3" key="1">
    <citation type="journal article" date="2019" name="Int. J. Syst. Evol. Microbiol.">
        <title>The Global Catalogue of Microorganisms (GCM) 10K type strain sequencing project: providing services to taxonomists for standard genome sequencing and annotation.</title>
        <authorList>
            <consortium name="The Broad Institute Genomics Platform"/>
            <consortium name="The Broad Institute Genome Sequencing Center for Infectious Disease"/>
            <person name="Wu L."/>
            <person name="Ma J."/>
        </authorList>
    </citation>
    <scope>NUCLEOTIDE SEQUENCE [LARGE SCALE GENOMIC DNA]</scope>
    <source>
        <strain evidence="3">TISTR 1858</strain>
    </source>
</reference>
<dbReference type="Proteomes" id="UP001597451">
    <property type="component" value="Unassembled WGS sequence"/>
</dbReference>
<proteinExistence type="predicted"/>
<name>A0ABW5Q3P1_9BACI</name>
<evidence type="ECO:0000256" key="1">
    <source>
        <dbReference type="SAM" id="SignalP"/>
    </source>
</evidence>
<dbReference type="EMBL" id="JBHUMX010000041">
    <property type="protein sequence ID" value="MFD2630005.1"/>
    <property type="molecule type" value="Genomic_DNA"/>
</dbReference>
<keyword evidence="3" id="KW-1185">Reference proteome</keyword>
<feature type="signal peptide" evidence="1">
    <location>
        <begin position="1"/>
        <end position="18"/>
    </location>
</feature>
<comment type="caution">
    <text evidence="2">The sequence shown here is derived from an EMBL/GenBank/DDBJ whole genome shotgun (WGS) entry which is preliminary data.</text>
</comment>
<dbReference type="RefSeq" id="WP_379562817.1">
    <property type="nucleotide sequence ID" value="NZ_JBHUMX010000041.1"/>
</dbReference>
<gene>
    <name evidence="2" type="ORF">ACFSUN_14550</name>
</gene>
<protein>
    <recommendedName>
        <fullName evidence="4">Lipoprotein</fullName>
    </recommendedName>
</protein>
<organism evidence="2 3">
    <name type="scientific">Oceanobacillus kapialis</name>
    <dbReference type="NCBI Taxonomy" id="481353"/>
    <lineage>
        <taxon>Bacteria</taxon>
        <taxon>Bacillati</taxon>
        <taxon>Bacillota</taxon>
        <taxon>Bacilli</taxon>
        <taxon>Bacillales</taxon>
        <taxon>Bacillaceae</taxon>
        <taxon>Oceanobacillus</taxon>
    </lineage>
</organism>
<evidence type="ECO:0000313" key="2">
    <source>
        <dbReference type="EMBL" id="MFD2630005.1"/>
    </source>
</evidence>
<evidence type="ECO:0008006" key="4">
    <source>
        <dbReference type="Google" id="ProtNLM"/>
    </source>
</evidence>
<evidence type="ECO:0000313" key="3">
    <source>
        <dbReference type="Proteomes" id="UP001597451"/>
    </source>
</evidence>
<sequence>MRKTIISFLMLVCFLLNACSQNEETVEIDDKGFANTLLVQKIEGNIASDDMTKIVKDKEKITETLEMVKGLEVKEIEVNRMFEKLRAQNAYMFSFLENDVGDTEKIPYAFYILEDGTVLFTAENVGSPEYPRVSLDKQEDLLGEMREMLDVEF</sequence>
<feature type="chain" id="PRO_5046008775" description="Lipoprotein" evidence="1">
    <location>
        <begin position="19"/>
        <end position="153"/>
    </location>
</feature>